<dbReference type="Proteomes" id="UP000297031">
    <property type="component" value="Chromosome"/>
</dbReference>
<dbReference type="EMBL" id="CP039393">
    <property type="protein sequence ID" value="QCD36791.1"/>
    <property type="molecule type" value="Genomic_DNA"/>
</dbReference>
<dbReference type="OrthoDB" id="9807719at2"/>
<evidence type="ECO:0000256" key="8">
    <source>
        <dbReference type="SAM" id="SignalP"/>
    </source>
</evidence>
<dbReference type="InterPro" id="IPR051906">
    <property type="entry name" value="TolC-like"/>
</dbReference>
<evidence type="ECO:0000256" key="7">
    <source>
        <dbReference type="ARBA" id="ARBA00023237"/>
    </source>
</evidence>
<dbReference type="Gene3D" id="1.20.1600.10">
    <property type="entry name" value="Outer membrane efflux proteins (OEP)"/>
    <property type="match status" value="1"/>
</dbReference>
<evidence type="ECO:0000256" key="3">
    <source>
        <dbReference type="ARBA" id="ARBA00022448"/>
    </source>
</evidence>
<keyword evidence="10" id="KW-1185">Reference proteome</keyword>
<feature type="chain" id="PRO_5020977288" evidence="8">
    <location>
        <begin position="25"/>
        <end position="497"/>
    </location>
</feature>
<keyword evidence="8" id="KW-0732">Signal</keyword>
<dbReference type="GO" id="GO:0009279">
    <property type="term" value="C:cell outer membrane"/>
    <property type="evidence" value="ECO:0007669"/>
    <property type="project" value="UniProtKB-SubCell"/>
</dbReference>
<feature type="signal peptide" evidence="8">
    <location>
        <begin position="1"/>
        <end position="24"/>
    </location>
</feature>
<evidence type="ECO:0000256" key="2">
    <source>
        <dbReference type="ARBA" id="ARBA00007613"/>
    </source>
</evidence>
<dbReference type="InterPro" id="IPR003423">
    <property type="entry name" value="OMP_efflux"/>
</dbReference>
<comment type="similarity">
    <text evidence="2">Belongs to the outer membrane factor (OMF) (TC 1.B.17) family.</text>
</comment>
<accession>A0A4P7VR39</accession>
<comment type="subcellular location">
    <subcellularLocation>
        <location evidence="1">Cell outer membrane</location>
    </subcellularLocation>
</comment>
<proteinExistence type="inferred from homology"/>
<keyword evidence="6" id="KW-0472">Membrane</keyword>
<reference evidence="9 10" key="1">
    <citation type="submission" date="2019-02" db="EMBL/GenBank/DDBJ databases">
        <title>Isolation and identification of novel species under the genus Muribaculum.</title>
        <authorList>
            <person name="Miyake S."/>
            <person name="Ding Y."/>
            <person name="Low A."/>
            <person name="Soh M."/>
            <person name="Seedorf H."/>
        </authorList>
    </citation>
    <scope>NUCLEOTIDE SEQUENCE [LARGE SCALE GENOMIC DNA]</scope>
    <source>
        <strain evidence="9 10">TLL-A4</strain>
    </source>
</reference>
<dbReference type="SUPFAM" id="SSF56954">
    <property type="entry name" value="Outer membrane efflux proteins (OEP)"/>
    <property type="match status" value="1"/>
</dbReference>
<evidence type="ECO:0000256" key="4">
    <source>
        <dbReference type="ARBA" id="ARBA00022452"/>
    </source>
</evidence>
<dbReference type="PANTHER" id="PTHR30026">
    <property type="entry name" value="OUTER MEMBRANE PROTEIN TOLC"/>
    <property type="match status" value="1"/>
</dbReference>
<organism evidence="9 10">
    <name type="scientific">Muribaculum gordoncarteri</name>
    <dbReference type="NCBI Taxonomy" id="2530390"/>
    <lineage>
        <taxon>Bacteria</taxon>
        <taxon>Pseudomonadati</taxon>
        <taxon>Bacteroidota</taxon>
        <taxon>Bacteroidia</taxon>
        <taxon>Bacteroidales</taxon>
        <taxon>Muribaculaceae</taxon>
        <taxon>Muribaculum</taxon>
    </lineage>
</organism>
<name>A0A4P7VR39_9BACT</name>
<keyword evidence="4" id="KW-1134">Transmembrane beta strand</keyword>
<evidence type="ECO:0000313" key="10">
    <source>
        <dbReference type="Proteomes" id="UP000297031"/>
    </source>
</evidence>
<evidence type="ECO:0000313" key="9">
    <source>
        <dbReference type="EMBL" id="QCD36791.1"/>
    </source>
</evidence>
<sequence length="497" mass="55245">MRLSIFRYILCSTIIALPALSASAQEPPSSSSVVTLDSCRAMAVANNKQMRIQAERIKAAGYQKKEAFAAYLPSIDFAGGYTYNQKDISIFDSDQFLPVKNFDMTTQQYEYSLVTNPETGMPIKGPDGQYVPSSVAYLPKEAMTYDIHNVFFGAVTLTQPVYMGGKIVAMNKITKYAEELARSLHDGGAEDIIYAVDAAYWQVVSLKSKYELATSYVALLDTLHRNVKAMVDAGVATKSDLLTVDVKLNAANVDLVKVDNGLVLSRMALAQLCGLPVNTVMTLEDENEERPDVEPIATMYDMSEVYARRQDLHALELGVKIKEQQSKVALSSMLPNVALIGAYSFSNPNMYDGFKKNFNGAFSIGAVVTIPIWHWGGNYNKYRAAKSEVNVMKLQLEDAKEMIELQVNQAAFKAREAMKTYTMTSSNLEKANENLRQAELGFKEGMLTVDNVMEAQTAWLKANSENVDAEIDVNLCRVYLSKVLGTMDYQQYYDTEK</sequence>
<dbReference type="GO" id="GO:1990281">
    <property type="term" value="C:efflux pump complex"/>
    <property type="evidence" value="ECO:0007669"/>
    <property type="project" value="TreeGrafter"/>
</dbReference>
<gene>
    <name evidence="9" type="ORF">E7746_13345</name>
</gene>
<dbReference type="KEGG" id="mgod:E7746_13345"/>
<dbReference type="AlphaFoldDB" id="A0A4P7VR39"/>
<keyword evidence="7" id="KW-0998">Cell outer membrane</keyword>
<protein>
    <submittedName>
        <fullName evidence="9">TolC family protein</fullName>
    </submittedName>
</protein>
<evidence type="ECO:0000256" key="6">
    <source>
        <dbReference type="ARBA" id="ARBA00023136"/>
    </source>
</evidence>
<keyword evidence="5" id="KW-0812">Transmembrane</keyword>
<dbReference type="RefSeq" id="WP_136411123.1">
    <property type="nucleotide sequence ID" value="NZ_CP039393.1"/>
</dbReference>
<dbReference type="Pfam" id="PF02321">
    <property type="entry name" value="OEP"/>
    <property type="match status" value="1"/>
</dbReference>
<dbReference type="GO" id="GO:0015288">
    <property type="term" value="F:porin activity"/>
    <property type="evidence" value="ECO:0007669"/>
    <property type="project" value="TreeGrafter"/>
</dbReference>
<evidence type="ECO:0000256" key="5">
    <source>
        <dbReference type="ARBA" id="ARBA00022692"/>
    </source>
</evidence>
<dbReference type="PANTHER" id="PTHR30026:SF20">
    <property type="entry name" value="OUTER MEMBRANE PROTEIN TOLC"/>
    <property type="match status" value="1"/>
</dbReference>
<dbReference type="GO" id="GO:0015562">
    <property type="term" value="F:efflux transmembrane transporter activity"/>
    <property type="evidence" value="ECO:0007669"/>
    <property type="project" value="InterPro"/>
</dbReference>
<evidence type="ECO:0000256" key="1">
    <source>
        <dbReference type="ARBA" id="ARBA00004442"/>
    </source>
</evidence>
<keyword evidence="3" id="KW-0813">Transport</keyword>